<gene>
    <name evidence="4" type="ORF">NEZAVI_LOCUS8096</name>
</gene>
<feature type="signal peptide" evidence="3">
    <location>
        <begin position="1"/>
        <end position="18"/>
    </location>
</feature>
<dbReference type="Proteomes" id="UP001152798">
    <property type="component" value="Chromosome 4"/>
</dbReference>
<keyword evidence="5" id="KW-1185">Reference proteome</keyword>
<dbReference type="GO" id="GO:0062129">
    <property type="term" value="C:chitin-based extracellular matrix"/>
    <property type="evidence" value="ECO:0007669"/>
    <property type="project" value="TreeGrafter"/>
</dbReference>
<feature type="compositionally biased region" description="Polar residues" evidence="2">
    <location>
        <begin position="121"/>
        <end position="136"/>
    </location>
</feature>
<reference evidence="4" key="1">
    <citation type="submission" date="2022-01" db="EMBL/GenBank/DDBJ databases">
        <authorList>
            <person name="King R."/>
        </authorList>
    </citation>
    <scope>NUCLEOTIDE SEQUENCE</scope>
</reference>
<evidence type="ECO:0000313" key="4">
    <source>
        <dbReference type="EMBL" id="CAH1398444.1"/>
    </source>
</evidence>
<dbReference type="AlphaFoldDB" id="A0A9P0HAG9"/>
<proteinExistence type="predicted"/>
<sequence>MYPQAVFVTLLGLASVMAQDDAFDYSSYKAPPPAILMHKQALRHDGAFNYVFAADNGLKQGETIAPDGTRQGAYSYVDPNGQTISVKYTAGKDGFRILEGAHIPKQQAAPQGPPQGPPQYVSPTPQYSPQARSQFTPLRPQEPSSYEEDGPAPTPLLRPQPIPTFRSQIKPVQEYVPRPEDEHKGPHSFGSGYSFEFGGEVNIGNSHHL</sequence>
<dbReference type="PANTHER" id="PTHR10380:SF238">
    <property type="entry name" value="CUTICULAR PROTEIN 65EA-RELATED"/>
    <property type="match status" value="1"/>
</dbReference>
<feature type="chain" id="PRO_5040272025" evidence="3">
    <location>
        <begin position="19"/>
        <end position="209"/>
    </location>
</feature>
<dbReference type="PROSITE" id="PS51155">
    <property type="entry name" value="CHIT_BIND_RR_2"/>
    <property type="match status" value="1"/>
</dbReference>
<dbReference type="InterPro" id="IPR050468">
    <property type="entry name" value="Cuticle_Struct_Prot"/>
</dbReference>
<name>A0A9P0HAG9_NEZVI</name>
<evidence type="ECO:0000256" key="2">
    <source>
        <dbReference type="SAM" id="MobiDB-lite"/>
    </source>
</evidence>
<feature type="region of interest" description="Disordered" evidence="2">
    <location>
        <begin position="106"/>
        <end position="197"/>
    </location>
</feature>
<protein>
    <submittedName>
        <fullName evidence="4">Uncharacterized protein</fullName>
    </submittedName>
</protein>
<feature type="compositionally biased region" description="Pro residues" evidence="2">
    <location>
        <begin position="152"/>
        <end position="162"/>
    </location>
</feature>
<organism evidence="4 5">
    <name type="scientific">Nezara viridula</name>
    <name type="common">Southern green stink bug</name>
    <name type="synonym">Cimex viridulus</name>
    <dbReference type="NCBI Taxonomy" id="85310"/>
    <lineage>
        <taxon>Eukaryota</taxon>
        <taxon>Metazoa</taxon>
        <taxon>Ecdysozoa</taxon>
        <taxon>Arthropoda</taxon>
        <taxon>Hexapoda</taxon>
        <taxon>Insecta</taxon>
        <taxon>Pterygota</taxon>
        <taxon>Neoptera</taxon>
        <taxon>Paraneoptera</taxon>
        <taxon>Hemiptera</taxon>
        <taxon>Heteroptera</taxon>
        <taxon>Panheteroptera</taxon>
        <taxon>Pentatomomorpha</taxon>
        <taxon>Pentatomoidea</taxon>
        <taxon>Pentatomidae</taxon>
        <taxon>Pentatominae</taxon>
        <taxon>Nezara</taxon>
    </lineage>
</organism>
<evidence type="ECO:0000256" key="1">
    <source>
        <dbReference type="PROSITE-ProRule" id="PRU00497"/>
    </source>
</evidence>
<accession>A0A9P0HAG9</accession>
<feature type="compositionally biased region" description="Low complexity" evidence="2">
    <location>
        <begin position="188"/>
        <end position="197"/>
    </location>
</feature>
<dbReference type="EMBL" id="OV725080">
    <property type="protein sequence ID" value="CAH1398444.1"/>
    <property type="molecule type" value="Genomic_DNA"/>
</dbReference>
<evidence type="ECO:0000256" key="3">
    <source>
        <dbReference type="SAM" id="SignalP"/>
    </source>
</evidence>
<dbReference type="Pfam" id="PF00379">
    <property type="entry name" value="Chitin_bind_4"/>
    <property type="match status" value="1"/>
</dbReference>
<evidence type="ECO:0000313" key="5">
    <source>
        <dbReference type="Proteomes" id="UP001152798"/>
    </source>
</evidence>
<dbReference type="PANTHER" id="PTHR10380">
    <property type="entry name" value="CUTICLE PROTEIN"/>
    <property type="match status" value="1"/>
</dbReference>
<keyword evidence="3" id="KW-0732">Signal</keyword>
<dbReference type="InterPro" id="IPR000618">
    <property type="entry name" value="Insect_cuticle"/>
</dbReference>
<keyword evidence="1" id="KW-0193">Cuticle</keyword>
<dbReference type="GO" id="GO:0008010">
    <property type="term" value="F:structural constituent of chitin-based larval cuticle"/>
    <property type="evidence" value="ECO:0007669"/>
    <property type="project" value="TreeGrafter"/>
</dbReference>
<dbReference type="OrthoDB" id="6597363at2759"/>